<name>A0A5C6DTD0_9BACT</name>
<organism evidence="1 2">
    <name type="scientific">Novipirellula aureliae</name>
    <dbReference type="NCBI Taxonomy" id="2527966"/>
    <lineage>
        <taxon>Bacteria</taxon>
        <taxon>Pseudomonadati</taxon>
        <taxon>Planctomycetota</taxon>
        <taxon>Planctomycetia</taxon>
        <taxon>Pirellulales</taxon>
        <taxon>Pirellulaceae</taxon>
        <taxon>Novipirellula</taxon>
    </lineage>
</organism>
<accession>A0A5C6DTD0</accession>
<comment type="caution">
    <text evidence="1">The sequence shown here is derived from an EMBL/GenBank/DDBJ whole genome shotgun (WGS) entry which is preliminary data.</text>
</comment>
<dbReference type="AlphaFoldDB" id="A0A5C6DTD0"/>
<dbReference type="Proteomes" id="UP000315471">
    <property type="component" value="Unassembled WGS sequence"/>
</dbReference>
<keyword evidence="2" id="KW-1185">Reference proteome</keyword>
<sequence>MGLKNVLRFPADIRRARRLLANRSSDHAFDEISLNQRPIALDLHGFDMLFDCGRHLASLAHYSGEIGSRFYVRSSRLVLASISHKPYGARMLSYPHVTWLSNKEPLPNDALVLSDSDVSQHRSPGNNGRRLIEMLVGCDIPDGLPVMPYPMHPDTLSFLDSHSLGSHRKTKQRSGILFAGSQKTKYGRDKMQNRFGVLSRLHILDIIRDCCDNGLNGDVPVFLRNSAIEPVAAADWLSFLAQYQFFVCCPGVDQPLCHNLIESMSVGTIPLIEYGDRLRPKLEDGVNAICFQGESGLRQAIRRIGSMTKSEITCLSNNVAEHYDRHLAGDTFMKSLRDETIDVPFNQVAMPFHSENFYQGRQTSCPSNHANGNRRK</sequence>
<evidence type="ECO:0000313" key="1">
    <source>
        <dbReference type="EMBL" id="TWU38761.1"/>
    </source>
</evidence>
<evidence type="ECO:0008006" key="3">
    <source>
        <dbReference type="Google" id="ProtNLM"/>
    </source>
</evidence>
<proteinExistence type="predicted"/>
<protein>
    <recommendedName>
        <fullName evidence="3">Exostosin family protein</fullName>
    </recommendedName>
</protein>
<dbReference type="EMBL" id="SJPY01000006">
    <property type="protein sequence ID" value="TWU38761.1"/>
    <property type="molecule type" value="Genomic_DNA"/>
</dbReference>
<reference evidence="1 2" key="1">
    <citation type="submission" date="2019-02" db="EMBL/GenBank/DDBJ databases">
        <title>Deep-cultivation of Planctomycetes and their phenomic and genomic characterization uncovers novel biology.</title>
        <authorList>
            <person name="Wiegand S."/>
            <person name="Jogler M."/>
            <person name="Boedeker C."/>
            <person name="Pinto D."/>
            <person name="Vollmers J."/>
            <person name="Rivas-Marin E."/>
            <person name="Kohn T."/>
            <person name="Peeters S.H."/>
            <person name="Heuer A."/>
            <person name="Rast P."/>
            <person name="Oberbeckmann S."/>
            <person name="Bunk B."/>
            <person name="Jeske O."/>
            <person name="Meyerdierks A."/>
            <person name="Storesund J.E."/>
            <person name="Kallscheuer N."/>
            <person name="Luecker S."/>
            <person name="Lage O.M."/>
            <person name="Pohl T."/>
            <person name="Merkel B.J."/>
            <person name="Hornburger P."/>
            <person name="Mueller R.-W."/>
            <person name="Bruemmer F."/>
            <person name="Labrenz M."/>
            <person name="Spormann A.M."/>
            <person name="Op Den Camp H."/>
            <person name="Overmann J."/>
            <person name="Amann R."/>
            <person name="Jetten M.S.M."/>
            <person name="Mascher T."/>
            <person name="Medema M.H."/>
            <person name="Devos D.P."/>
            <person name="Kaster A.-K."/>
            <person name="Ovreas L."/>
            <person name="Rohde M."/>
            <person name="Galperin M.Y."/>
            <person name="Jogler C."/>
        </authorList>
    </citation>
    <scope>NUCLEOTIDE SEQUENCE [LARGE SCALE GENOMIC DNA]</scope>
    <source>
        <strain evidence="1 2">Q31b</strain>
    </source>
</reference>
<evidence type="ECO:0000313" key="2">
    <source>
        <dbReference type="Proteomes" id="UP000315471"/>
    </source>
</evidence>
<gene>
    <name evidence="1" type="ORF">Q31b_38390</name>
</gene>